<protein>
    <recommendedName>
        <fullName evidence="2">mannan endo-1,4-beta-mannosidase</fullName>
        <ecNumber evidence="2">3.2.1.78</ecNumber>
    </recommendedName>
</protein>
<accession>A0A7U5BEG3</accession>
<keyword evidence="8" id="KW-1185">Reference proteome</keyword>
<dbReference type="EC" id="3.2.1.78" evidence="2"/>
<keyword evidence="5" id="KW-0732">Signal</keyword>
<dbReference type="Proteomes" id="UP000032300">
    <property type="component" value="Chromosome"/>
</dbReference>
<feature type="signal peptide" evidence="5">
    <location>
        <begin position="1"/>
        <end position="28"/>
    </location>
</feature>
<dbReference type="PROSITE" id="PS51318">
    <property type="entry name" value="TAT"/>
    <property type="match status" value="1"/>
</dbReference>
<dbReference type="Gene3D" id="3.20.20.80">
    <property type="entry name" value="Glycosidases"/>
    <property type="match status" value="1"/>
</dbReference>
<dbReference type="GO" id="GO:0016985">
    <property type="term" value="F:mannan endo-1,4-beta-mannosidase activity"/>
    <property type="evidence" value="ECO:0007669"/>
    <property type="project" value="TreeGrafter"/>
</dbReference>
<dbReference type="SUPFAM" id="SSF51445">
    <property type="entry name" value="(Trans)glycosidases"/>
    <property type="match status" value="1"/>
</dbReference>
<reference evidence="7 8" key="1">
    <citation type="journal article" date="2015" name="Int. J. Syst. Evol. Microbiol.">
        <title>Sphingomonas hengshuiensis sp. nov., isolated from lake wetland.</title>
        <authorList>
            <person name="Wei S."/>
            <person name="Wang T."/>
            <person name="Liu H."/>
            <person name="Zhang C."/>
            <person name="Guo J."/>
            <person name="Wang Q."/>
            <person name="Liang K."/>
            <person name="Zhang Z."/>
        </authorList>
    </citation>
    <scope>NUCLEOTIDE SEQUENCE [LARGE SCALE GENOMIC DNA]</scope>
    <source>
        <strain evidence="7 8">WHSC-8</strain>
    </source>
</reference>
<evidence type="ECO:0000256" key="5">
    <source>
        <dbReference type="SAM" id="SignalP"/>
    </source>
</evidence>
<evidence type="ECO:0000256" key="1">
    <source>
        <dbReference type="ARBA" id="ARBA00001678"/>
    </source>
</evidence>
<dbReference type="KEGG" id="sphi:TS85_01390"/>
<feature type="domain" description="Glycoside hydrolase family 5" evidence="6">
    <location>
        <begin position="38"/>
        <end position="445"/>
    </location>
</feature>
<feature type="chain" id="PRO_5031545233" description="mannan endo-1,4-beta-mannosidase" evidence="5">
    <location>
        <begin position="29"/>
        <end position="448"/>
    </location>
</feature>
<evidence type="ECO:0000259" key="6">
    <source>
        <dbReference type="Pfam" id="PF26410"/>
    </source>
</evidence>
<name>A0A7U5BEG3_9SPHN</name>
<dbReference type="InterPro" id="IPR006311">
    <property type="entry name" value="TAT_signal"/>
</dbReference>
<proteinExistence type="predicted"/>
<dbReference type="InterPro" id="IPR001547">
    <property type="entry name" value="Glyco_hydro_5"/>
</dbReference>
<dbReference type="PANTHER" id="PTHR31451:SF40">
    <property type="entry name" value="GLYCOSIDE HYDROLASE FAMILY 5 DOMAIN-CONTAINING PROTEIN"/>
    <property type="match status" value="1"/>
</dbReference>
<dbReference type="RefSeq" id="WP_044330000.1">
    <property type="nucleotide sequence ID" value="NZ_CP010836.1"/>
</dbReference>
<evidence type="ECO:0000313" key="7">
    <source>
        <dbReference type="EMBL" id="AJP70767.1"/>
    </source>
</evidence>
<evidence type="ECO:0000256" key="2">
    <source>
        <dbReference type="ARBA" id="ARBA00012706"/>
    </source>
</evidence>
<sequence>MNPNDTPLGRRMFLAGAAGSIVAPAALAGIAPAPGRDAFVRRSGTSFVRHGKPWRLTGANAWYLAWLGSAASYGNRARLGRELDRLRALGVTNVRLLAGAEEGPLKNAVTPGFLNRAGTLNQDLLVGLDHALAELAVRDMTGVLYLTNNWEWSGGMMTLLWYETGQYIDNNDPAYPWPDFPDRGSAFYANAAAVRRNLNYVRALVSRVNSVTGIRYADDPTIMSWQLCNEPRPGVRPEVMKAILPAYYNWINTSARLIRSLAPKHLVSLGMEGTIATNGSEEIVLKAHENIDYMTAHVWPLNWGWVDDKNLAGTWQAGAEKVEAYVDTHVRLAATAGKPLVIEEFGFPRDDGRFGQEAGTSFREKYYRLIYGAAERSLAQGGPVAGTNFWAWNGEARTPHADYRFQPGDAQFMGDPPHEPQGWYGNFDSDTAIQAIIRDHAKRFATPA</sequence>
<evidence type="ECO:0000256" key="3">
    <source>
        <dbReference type="ARBA" id="ARBA00022801"/>
    </source>
</evidence>
<dbReference type="InterPro" id="IPR045053">
    <property type="entry name" value="MAN-like"/>
</dbReference>
<gene>
    <name evidence="7" type="ORF">TS85_01390</name>
</gene>
<comment type="catalytic activity">
    <reaction evidence="1">
        <text>Random hydrolysis of (1-&gt;4)-beta-D-mannosidic linkages in mannans, galactomannans and glucomannans.</text>
        <dbReference type="EC" id="3.2.1.78"/>
    </reaction>
</comment>
<dbReference type="AlphaFoldDB" id="A0A7U5BEG3"/>
<reference evidence="7 8" key="2">
    <citation type="submission" date="2015-02" db="EMBL/GenBank/DDBJ databases">
        <title>The complete genome of Sphingomonas hengshuiensis sp. WHSC-8 isolated from soil of Hengshui Lake.</title>
        <authorList>
            <person name="Wei S."/>
            <person name="Guo J."/>
            <person name="Su C."/>
            <person name="Wu R."/>
            <person name="Zhang Z."/>
            <person name="Liang K."/>
            <person name="Li H."/>
            <person name="Wang T."/>
            <person name="Liu H."/>
            <person name="Zhang C."/>
            <person name="Li Z."/>
            <person name="Wang Q."/>
            <person name="Meng J."/>
        </authorList>
    </citation>
    <scope>NUCLEOTIDE SEQUENCE [LARGE SCALE GENOMIC DNA]</scope>
    <source>
        <strain evidence="7 8">WHSC-8</strain>
    </source>
</reference>
<evidence type="ECO:0000313" key="8">
    <source>
        <dbReference type="Proteomes" id="UP000032300"/>
    </source>
</evidence>
<keyword evidence="4" id="KW-0326">Glycosidase</keyword>
<organism evidence="7 8">
    <name type="scientific">Sphingomonas hengshuiensis</name>
    <dbReference type="NCBI Taxonomy" id="1609977"/>
    <lineage>
        <taxon>Bacteria</taxon>
        <taxon>Pseudomonadati</taxon>
        <taxon>Pseudomonadota</taxon>
        <taxon>Alphaproteobacteria</taxon>
        <taxon>Sphingomonadales</taxon>
        <taxon>Sphingomonadaceae</taxon>
        <taxon>Sphingomonas</taxon>
    </lineage>
</organism>
<keyword evidence="3" id="KW-0378">Hydrolase</keyword>
<dbReference type="InterPro" id="IPR017853">
    <property type="entry name" value="GH"/>
</dbReference>
<dbReference type="EMBL" id="CP010836">
    <property type="protein sequence ID" value="AJP70767.1"/>
    <property type="molecule type" value="Genomic_DNA"/>
</dbReference>
<dbReference type="PANTHER" id="PTHR31451">
    <property type="match status" value="1"/>
</dbReference>
<dbReference type="Pfam" id="PF26410">
    <property type="entry name" value="GH5_mannosidase"/>
    <property type="match status" value="1"/>
</dbReference>
<evidence type="ECO:0000256" key="4">
    <source>
        <dbReference type="ARBA" id="ARBA00023295"/>
    </source>
</evidence>